<dbReference type="Gene3D" id="3.60.15.10">
    <property type="entry name" value="Ribonuclease Z/Hydroxyacylglutathione hydrolase-like"/>
    <property type="match status" value="1"/>
</dbReference>
<name>A0A2V1H0W5_9GAMM</name>
<keyword evidence="3" id="KW-1185">Reference proteome</keyword>
<comment type="caution">
    <text evidence="2">The sequence shown here is derived from an EMBL/GenBank/DDBJ whole genome shotgun (WGS) entry which is preliminary data.</text>
</comment>
<sequence length="253" mass="27785">MKFASLGSGSKGNATLVASGDQLLLIDCGFSLKQLEARMQLLDLTPAQITGILVTHEHSDHASGVGVLSRRFKLPVWATRGTLSHKLLNKLAQAEVICSHSEFTIGEITVLPVPVPHDAAEPVQYVFQANNKKLGLLTDTGNWTPYILQSLNKCDGLLLEFNHDLKMLNQGPYPPRLKQRVAGLFGHLNNQQALDILQQLDLSKLQHLVAGHISQENNSPTQVAEMLQQQFGQRGFDITIASQGEGFGWKHIN</sequence>
<dbReference type="InterPro" id="IPR001279">
    <property type="entry name" value="Metallo-B-lactamas"/>
</dbReference>
<evidence type="ECO:0000259" key="1">
    <source>
        <dbReference type="SMART" id="SM00849"/>
    </source>
</evidence>
<protein>
    <submittedName>
        <fullName evidence="2">MBL fold metallo-hydrolase</fullName>
    </submittedName>
</protein>
<evidence type="ECO:0000313" key="3">
    <source>
        <dbReference type="Proteomes" id="UP000244906"/>
    </source>
</evidence>
<dbReference type="PANTHER" id="PTHR47619:SF1">
    <property type="entry name" value="EXODEOXYRIBONUCLEASE WALJ"/>
    <property type="match status" value="1"/>
</dbReference>
<dbReference type="Pfam" id="PF12706">
    <property type="entry name" value="Lactamase_B_2"/>
    <property type="match status" value="1"/>
</dbReference>
<organism evidence="2 3">
    <name type="scientific">Pelagibaculum spongiae</name>
    <dbReference type="NCBI Taxonomy" id="2080658"/>
    <lineage>
        <taxon>Bacteria</taxon>
        <taxon>Pseudomonadati</taxon>
        <taxon>Pseudomonadota</taxon>
        <taxon>Gammaproteobacteria</taxon>
        <taxon>Oceanospirillales</taxon>
        <taxon>Pelagibaculum</taxon>
    </lineage>
</organism>
<dbReference type="Proteomes" id="UP000244906">
    <property type="component" value="Unassembled WGS sequence"/>
</dbReference>
<accession>A0A2V1H0W5</accession>
<gene>
    <name evidence="2" type="ORF">DC094_10190</name>
</gene>
<dbReference type="PANTHER" id="PTHR47619">
    <property type="entry name" value="METALLO-HYDROLASE YYCJ-RELATED"/>
    <property type="match status" value="1"/>
</dbReference>
<dbReference type="GO" id="GO:0016787">
    <property type="term" value="F:hydrolase activity"/>
    <property type="evidence" value="ECO:0007669"/>
    <property type="project" value="UniProtKB-KW"/>
</dbReference>
<dbReference type="OrthoDB" id="9803916at2"/>
<dbReference type="SUPFAM" id="SSF56281">
    <property type="entry name" value="Metallo-hydrolase/oxidoreductase"/>
    <property type="match status" value="1"/>
</dbReference>
<evidence type="ECO:0000313" key="2">
    <source>
        <dbReference type="EMBL" id="PVZ69662.1"/>
    </source>
</evidence>
<dbReference type="EMBL" id="QDDL01000003">
    <property type="protein sequence ID" value="PVZ69662.1"/>
    <property type="molecule type" value="Genomic_DNA"/>
</dbReference>
<dbReference type="InterPro" id="IPR036866">
    <property type="entry name" value="RibonucZ/Hydroxyglut_hydro"/>
</dbReference>
<dbReference type="RefSeq" id="WP_116686996.1">
    <property type="nucleotide sequence ID" value="NZ_CAWNYD010000003.1"/>
</dbReference>
<proteinExistence type="predicted"/>
<dbReference type="InterPro" id="IPR052533">
    <property type="entry name" value="WalJ/YycJ-like"/>
</dbReference>
<dbReference type="SMART" id="SM00849">
    <property type="entry name" value="Lactamase_B"/>
    <property type="match status" value="1"/>
</dbReference>
<dbReference type="AlphaFoldDB" id="A0A2V1H0W5"/>
<feature type="domain" description="Metallo-beta-lactamase" evidence="1">
    <location>
        <begin position="11"/>
        <end position="187"/>
    </location>
</feature>
<keyword evidence="2" id="KW-0378">Hydrolase</keyword>
<reference evidence="2 3" key="1">
    <citation type="submission" date="2018-04" db="EMBL/GenBank/DDBJ databases">
        <title>Thalassorhabdus spongiae gen. nov., sp. nov., isolated from a marine sponge in South-West Iceland.</title>
        <authorList>
            <person name="Knobloch S."/>
            <person name="Daussin A."/>
            <person name="Johannsson R."/>
            <person name="Marteinsson V.T."/>
        </authorList>
    </citation>
    <scope>NUCLEOTIDE SEQUENCE [LARGE SCALE GENOMIC DNA]</scope>
    <source>
        <strain evidence="2 3">Hp12</strain>
    </source>
</reference>